<feature type="transmembrane region" description="Helical" evidence="1">
    <location>
        <begin position="262"/>
        <end position="283"/>
    </location>
</feature>
<keyword evidence="1" id="KW-1133">Transmembrane helix</keyword>
<keyword evidence="5" id="KW-1185">Reference proteome</keyword>
<dbReference type="RefSeq" id="WP_150905265.1">
    <property type="nucleotide sequence ID" value="NZ_VTWT01000011.1"/>
</dbReference>
<feature type="transmembrane region" description="Helical" evidence="1">
    <location>
        <begin position="361"/>
        <end position="380"/>
    </location>
</feature>
<dbReference type="PANTHER" id="PTHR39084:SF1">
    <property type="entry name" value="DUF4010 DOMAIN-CONTAINING PROTEIN"/>
    <property type="match status" value="1"/>
</dbReference>
<keyword evidence="1" id="KW-0472">Membrane</keyword>
<name>A0A5N1IJP4_9BACT</name>
<feature type="domain" description="MgtC/SapB/SrpB/YhiD N-terminal" evidence="2">
    <location>
        <begin position="10"/>
        <end position="129"/>
    </location>
</feature>
<evidence type="ECO:0000313" key="4">
    <source>
        <dbReference type="EMBL" id="KAA9325628.1"/>
    </source>
</evidence>
<dbReference type="InterPro" id="IPR049177">
    <property type="entry name" value="MgtC_SapB_SrpB_YhiD_N"/>
</dbReference>
<evidence type="ECO:0000313" key="5">
    <source>
        <dbReference type="Proteomes" id="UP000326570"/>
    </source>
</evidence>
<dbReference type="EMBL" id="VTWT01000011">
    <property type="protein sequence ID" value="KAA9325628.1"/>
    <property type="molecule type" value="Genomic_DNA"/>
</dbReference>
<accession>A0A5N1IJP4</accession>
<dbReference type="PANTHER" id="PTHR39084">
    <property type="entry name" value="MEMBRANE PROTEIN-RELATED"/>
    <property type="match status" value="1"/>
</dbReference>
<feature type="transmembrane region" description="Helical" evidence="1">
    <location>
        <begin position="173"/>
        <end position="193"/>
    </location>
</feature>
<feature type="transmembrane region" description="Helical" evidence="1">
    <location>
        <begin position="141"/>
        <end position="161"/>
    </location>
</feature>
<feature type="transmembrane region" description="Helical" evidence="1">
    <location>
        <begin position="33"/>
        <end position="50"/>
    </location>
</feature>
<protein>
    <submittedName>
        <fullName evidence="4">MgtC/SapB family protein</fullName>
    </submittedName>
</protein>
<feature type="transmembrane region" description="Helical" evidence="1">
    <location>
        <begin position="303"/>
        <end position="320"/>
    </location>
</feature>
<evidence type="ECO:0000256" key="1">
    <source>
        <dbReference type="SAM" id="Phobius"/>
    </source>
</evidence>
<comment type="caution">
    <text evidence="4">The sequence shown here is derived from an EMBL/GenBank/DDBJ whole genome shotgun (WGS) entry which is preliminary data.</text>
</comment>
<feature type="transmembrane region" description="Helical" evidence="1">
    <location>
        <begin position="389"/>
        <end position="411"/>
    </location>
</feature>
<feature type="domain" description="DUF4010" evidence="3">
    <location>
        <begin position="178"/>
        <end position="385"/>
    </location>
</feature>
<gene>
    <name evidence="4" type="ORF">F0P94_16970</name>
</gene>
<feature type="transmembrane region" description="Helical" evidence="1">
    <location>
        <begin position="96"/>
        <end position="121"/>
    </location>
</feature>
<dbReference type="AlphaFoldDB" id="A0A5N1IJP4"/>
<dbReference type="Pfam" id="PF13194">
    <property type="entry name" value="DUF4010"/>
    <property type="match status" value="1"/>
</dbReference>
<dbReference type="Proteomes" id="UP000326570">
    <property type="component" value="Unassembled WGS sequence"/>
</dbReference>
<feature type="transmembrane region" description="Helical" evidence="1">
    <location>
        <begin position="199"/>
        <end position="219"/>
    </location>
</feature>
<reference evidence="4 5" key="1">
    <citation type="submission" date="2019-09" db="EMBL/GenBank/DDBJ databases">
        <title>Genome sequence of Adhaeribacter sp. M2.</title>
        <authorList>
            <person name="Srinivasan S."/>
        </authorList>
    </citation>
    <scope>NUCLEOTIDE SEQUENCE [LARGE SCALE GENOMIC DNA]</scope>
    <source>
        <strain evidence="4 5">M2</strain>
    </source>
</reference>
<proteinExistence type="predicted"/>
<feature type="transmembrane region" description="Helical" evidence="1">
    <location>
        <begin position="231"/>
        <end position="256"/>
    </location>
</feature>
<dbReference type="Pfam" id="PF02308">
    <property type="entry name" value="MgtC"/>
    <property type="match status" value="1"/>
</dbReference>
<sequence length="418" mass="44596">MEPELFQKFAISLGLGLLVGLQRQHQNSQMAGIRTFPLITLFGSLSALLAAEFGGWVIAAGVLSMALLSMTGNYLRSQAEPMHPGQTTELAMLLMYAIGVYLVLGSTTLAVVLGGSVAVLLQMKGVLHRFVERIGQKDMKAIMQFAVISLVILPVLPNRAFGPYNALNLYETWLMVALIVGIGLLGYFAYKIFGEKAGTVLGGILGGLISSTATTVTYARRTEKAGQGTMLAALVIFIASVVSVIRVISEIVFVAPGSLPQVLPPFVAFGLFMIALAAVSYFFKRSDHDKMPAQENPAHFKTALVFGLVYAAVTLATAFAKDKFGSSGVYGVAIISGLTDVDAITLSTSRLMHNGKLQADAGWRIILVAVLSNLAFKAALTGILGNRKLFARVGVLFGLALAAGLLVLFFWPEELNLF</sequence>
<evidence type="ECO:0000259" key="3">
    <source>
        <dbReference type="Pfam" id="PF13194"/>
    </source>
</evidence>
<dbReference type="InterPro" id="IPR025105">
    <property type="entry name" value="DUF4010"/>
</dbReference>
<organism evidence="4 5">
    <name type="scientific">Adhaeribacter soli</name>
    <dbReference type="NCBI Taxonomy" id="2607655"/>
    <lineage>
        <taxon>Bacteria</taxon>
        <taxon>Pseudomonadati</taxon>
        <taxon>Bacteroidota</taxon>
        <taxon>Cytophagia</taxon>
        <taxon>Cytophagales</taxon>
        <taxon>Hymenobacteraceae</taxon>
        <taxon>Adhaeribacter</taxon>
    </lineage>
</organism>
<evidence type="ECO:0000259" key="2">
    <source>
        <dbReference type="Pfam" id="PF02308"/>
    </source>
</evidence>
<keyword evidence="1" id="KW-0812">Transmembrane</keyword>